<name>A0A538SX34_UNCEI</name>
<evidence type="ECO:0000313" key="3">
    <source>
        <dbReference type="Proteomes" id="UP000317716"/>
    </source>
</evidence>
<dbReference type="SUPFAM" id="SSF46955">
    <property type="entry name" value="Putative DNA-binding domain"/>
    <property type="match status" value="1"/>
</dbReference>
<dbReference type="Proteomes" id="UP000317716">
    <property type="component" value="Unassembled WGS sequence"/>
</dbReference>
<dbReference type="Pfam" id="PF12728">
    <property type="entry name" value="HTH_17"/>
    <property type="match status" value="1"/>
</dbReference>
<feature type="domain" description="Helix-turn-helix" evidence="1">
    <location>
        <begin position="13"/>
        <end position="61"/>
    </location>
</feature>
<sequence length="79" mass="9421">MSGANPPHDHEILTLEEVALYLRLKPQTIYKWAQEKRIPAVKLGKEWRFRRSILDRWLDEQMLSDDSGFRHLRPGHERG</sequence>
<organism evidence="2 3">
    <name type="scientific">Eiseniibacteriota bacterium</name>
    <dbReference type="NCBI Taxonomy" id="2212470"/>
    <lineage>
        <taxon>Bacteria</taxon>
        <taxon>Candidatus Eiseniibacteriota</taxon>
    </lineage>
</organism>
<dbReference type="InterPro" id="IPR010093">
    <property type="entry name" value="SinI_DNA-bd"/>
</dbReference>
<dbReference type="GO" id="GO:0003677">
    <property type="term" value="F:DNA binding"/>
    <property type="evidence" value="ECO:0007669"/>
    <property type="project" value="InterPro"/>
</dbReference>
<proteinExistence type="predicted"/>
<dbReference type="InterPro" id="IPR009061">
    <property type="entry name" value="DNA-bd_dom_put_sf"/>
</dbReference>
<accession>A0A538SX34</accession>
<evidence type="ECO:0000313" key="2">
    <source>
        <dbReference type="EMBL" id="TMQ55960.1"/>
    </source>
</evidence>
<evidence type="ECO:0000259" key="1">
    <source>
        <dbReference type="Pfam" id="PF12728"/>
    </source>
</evidence>
<gene>
    <name evidence="2" type="ORF">E6K72_05715</name>
</gene>
<comment type="caution">
    <text evidence="2">The sequence shown here is derived from an EMBL/GenBank/DDBJ whole genome shotgun (WGS) entry which is preliminary data.</text>
</comment>
<reference evidence="2 3" key="1">
    <citation type="journal article" date="2019" name="Nat. Microbiol.">
        <title>Mediterranean grassland soil C-N compound turnover is dependent on rainfall and depth, and is mediated by genomically divergent microorganisms.</title>
        <authorList>
            <person name="Diamond S."/>
            <person name="Andeer P.F."/>
            <person name="Li Z."/>
            <person name="Crits-Christoph A."/>
            <person name="Burstein D."/>
            <person name="Anantharaman K."/>
            <person name="Lane K.R."/>
            <person name="Thomas B.C."/>
            <person name="Pan C."/>
            <person name="Northen T.R."/>
            <person name="Banfield J.F."/>
        </authorList>
    </citation>
    <scope>NUCLEOTIDE SEQUENCE [LARGE SCALE GENOMIC DNA]</scope>
    <source>
        <strain evidence="2">WS_2</strain>
    </source>
</reference>
<dbReference type="NCBIfam" id="TIGR01764">
    <property type="entry name" value="excise"/>
    <property type="match status" value="1"/>
</dbReference>
<dbReference type="InterPro" id="IPR041657">
    <property type="entry name" value="HTH_17"/>
</dbReference>
<dbReference type="AlphaFoldDB" id="A0A538SX34"/>
<dbReference type="InterPro" id="IPR036388">
    <property type="entry name" value="WH-like_DNA-bd_sf"/>
</dbReference>
<protein>
    <submittedName>
        <fullName evidence="2">Helix-turn-helix domain-containing protein</fullName>
    </submittedName>
</protein>
<dbReference type="EMBL" id="VBOS01000192">
    <property type="protein sequence ID" value="TMQ55960.1"/>
    <property type="molecule type" value="Genomic_DNA"/>
</dbReference>
<dbReference type="Gene3D" id="1.10.10.10">
    <property type="entry name" value="Winged helix-like DNA-binding domain superfamily/Winged helix DNA-binding domain"/>
    <property type="match status" value="1"/>
</dbReference>